<comment type="caution">
    <text evidence="2">The sequence shown here is derived from an EMBL/GenBank/DDBJ whole genome shotgun (WGS) entry which is preliminary data.</text>
</comment>
<evidence type="ECO:0000256" key="1">
    <source>
        <dbReference type="SAM" id="MobiDB-lite"/>
    </source>
</evidence>
<organism evidence="2 3">
    <name type="scientific">Trinickia dabaoshanensis</name>
    <dbReference type="NCBI Taxonomy" id="564714"/>
    <lineage>
        <taxon>Bacteria</taxon>
        <taxon>Pseudomonadati</taxon>
        <taxon>Pseudomonadota</taxon>
        <taxon>Betaproteobacteria</taxon>
        <taxon>Burkholderiales</taxon>
        <taxon>Burkholderiaceae</taxon>
        <taxon>Trinickia</taxon>
    </lineage>
</organism>
<dbReference type="RefSeq" id="WP_102648680.1">
    <property type="nucleotide sequence ID" value="NZ_PNYA01000033.1"/>
</dbReference>
<evidence type="ECO:0000313" key="2">
    <source>
        <dbReference type="EMBL" id="PMS15313.1"/>
    </source>
</evidence>
<name>A0A2N7VDS9_9BURK</name>
<evidence type="ECO:0000313" key="3">
    <source>
        <dbReference type="Proteomes" id="UP000235616"/>
    </source>
</evidence>
<dbReference type="Proteomes" id="UP000235616">
    <property type="component" value="Unassembled WGS sequence"/>
</dbReference>
<keyword evidence="3" id="KW-1185">Reference proteome</keyword>
<dbReference type="EMBL" id="PNYA01000033">
    <property type="protein sequence ID" value="PMS15313.1"/>
    <property type="molecule type" value="Genomic_DNA"/>
</dbReference>
<feature type="region of interest" description="Disordered" evidence="1">
    <location>
        <begin position="202"/>
        <end position="234"/>
    </location>
</feature>
<protein>
    <submittedName>
        <fullName evidence="2">Gluconate 2-dehydrogenase</fullName>
    </submittedName>
</protein>
<dbReference type="Pfam" id="PF13618">
    <property type="entry name" value="Gluconate_2-dh3"/>
    <property type="match status" value="1"/>
</dbReference>
<dbReference type="OrthoDB" id="63962at2"/>
<dbReference type="InterPro" id="IPR027056">
    <property type="entry name" value="Gluconate_2DH_su3"/>
</dbReference>
<feature type="compositionally biased region" description="Basic and acidic residues" evidence="1">
    <location>
        <begin position="208"/>
        <end position="217"/>
    </location>
</feature>
<gene>
    <name evidence="2" type="ORF">C0Z18_27940</name>
</gene>
<proteinExistence type="predicted"/>
<reference evidence="2 3" key="1">
    <citation type="submission" date="2018-01" db="EMBL/GenBank/DDBJ databases">
        <title>Whole genome analyses suggest that Burkholderia sensu lato contains two further novel genera in the rhizoxinica-symbiotica group Mycetohabitans gen. nov., and Trinickia gen. nov.: implications for the evolution of diazotrophy and nodulation in the Burkholderiaceae.</title>
        <authorList>
            <person name="Estrada-de los Santos P."/>
            <person name="Palmer M."/>
            <person name="Chavez-Ramirez B."/>
            <person name="Beukes C."/>
            <person name="Steenkamp E.T."/>
            <person name="Hirsch A.M."/>
            <person name="Manyaka P."/>
            <person name="Maluk M."/>
            <person name="Lafos M."/>
            <person name="Crook M."/>
            <person name="Gross E."/>
            <person name="Simon M.F."/>
            <person name="Bueno dos Reis Junior F."/>
            <person name="Poole P.S."/>
            <person name="Venter S.N."/>
            <person name="James E.K."/>
        </authorList>
    </citation>
    <scope>NUCLEOTIDE SEQUENCE [LARGE SCALE GENOMIC DNA]</scope>
    <source>
        <strain evidence="2 3">GIMN1.004</strain>
    </source>
</reference>
<accession>A0A2N7VDS9</accession>
<sequence>MNKPFQSRYPGYDVLRKRDTPSWDDATRAVIDARLNQRNTPRFCNDAQWRALCALCAVIVPRSRRAPVEPPGDARSSGRRWGEPAVPVAAYIDGKLAADQRDGYRNARLPVLRDAWRIGLAALDIESRRAYGTAFADLDEANQRALVTRMQRGELDDPAWEGMPCKLFFSLRVLHDIGAAYYSHPQSWNEIGFGGPANPRGYVRMQPNRRDPWEPAEAKPGQEAQTEEENRRAR</sequence>
<dbReference type="AlphaFoldDB" id="A0A2N7VDS9"/>